<reference evidence="2" key="1">
    <citation type="submission" date="2022-06" db="EMBL/GenBank/DDBJ databases">
        <authorList>
            <person name="Goudenege D."/>
            <person name="Le Roux F."/>
        </authorList>
    </citation>
    <scope>NUCLEOTIDE SEQUENCE</scope>
    <source>
        <strain evidence="2">12-063</strain>
    </source>
</reference>
<comment type="caution">
    <text evidence="2">The sequence shown here is derived from an EMBL/GenBank/DDBJ whole genome shotgun (WGS) entry which is preliminary data.</text>
</comment>
<feature type="region of interest" description="Disordered" evidence="1">
    <location>
        <begin position="40"/>
        <end position="78"/>
    </location>
</feature>
<protein>
    <submittedName>
        <fullName evidence="2">Uncharacterized protein</fullName>
    </submittedName>
</protein>
<evidence type="ECO:0000313" key="3">
    <source>
        <dbReference type="Proteomes" id="UP001152658"/>
    </source>
</evidence>
<sequence length="78" mass="9042">MKTINLRLFKNPFRPSQLAENTERILNEIVALTLKTHPTHNAALSGEQRDHNPKPLRLKHKTQPRAKTPKRWESVLNA</sequence>
<feature type="compositionally biased region" description="Basic residues" evidence="1">
    <location>
        <begin position="54"/>
        <end position="69"/>
    </location>
</feature>
<gene>
    <name evidence="2" type="ORF">VAE063_1050007</name>
</gene>
<evidence type="ECO:0000256" key="1">
    <source>
        <dbReference type="SAM" id="MobiDB-lite"/>
    </source>
</evidence>
<organism evidence="2 3">
    <name type="scientific">Vibrio aestuarianus</name>
    <dbReference type="NCBI Taxonomy" id="28171"/>
    <lineage>
        <taxon>Bacteria</taxon>
        <taxon>Pseudomonadati</taxon>
        <taxon>Pseudomonadota</taxon>
        <taxon>Gammaproteobacteria</taxon>
        <taxon>Vibrionales</taxon>
        <taxon>Vibrionaceae</taxon>
        <taxon>Vibrio</taxon>
    </lineage>
</organism>
<accession>A0ABM9FK62</accession>
<dbReference type="Proteomes" id="UP001152658">
    <property type="component" value="Unassembled WGS sequence"/>
</dbReference>
<proteinExistence type="predicted"/>
<keyword evidence="3" id="KW-1185">Reference proteome</keyword>
<name>A0ABM9FK62_9VIBR</name>
<evidence type="ECO:0000313" key="2">
    <source>
        <dbReference type="EMBL" id="CAH8202832.1"/>
    </source>
</evidence>
<dbReference type="EMBL" id="CALYLK010000006">
    <property type="protein sequence ID" value="CAH8202832.1"/>
    <property type="molecule type" value="Genomic_DNA"/>
</dbReference>